<evidence type="ECO:0000313" key="3">
    <source>
        <dbReference type="EMBL" id="MBD2845742.1"/>
    </source>
</evidence>
<dbReference type="Pfam" id="PF06877">
    <property type="entry name" value="RraB"/>
    <property type="match status" value="1"/>
</dbReference>
<dbReference type="EMBL" id="JACXIZ010000017">
    <property type="protein sequence ID" value="MBD2845742.1"/>
    <property type="molecule type" value="Genomic_DNA"/>
</dbReference>
<dbReference type="Proteomes" id="UP000621560">
    <property type="component" value="Unassembled WGS sequence"/>
</dbReference>
<protein>
    <submittedName>
        <fullName evidence="3">DUF695 domain-containing protein</fullName>
    </submittedName>
</protein>
<dbReference type="SUPFAM" id="SSF89946">
    <property type="entry name" value="Hypothetical protein VC0424"/>
    <property type="match status" value="1"/>
</dbReference>
<sequence>MTEQWGFFERKTKDEQMRILVDSSWETRSPSESYTELLSVTINLLHMTSVHPARRELVHMLERIERRLEQSIAAGGHAVYVGRINTPRRLELYYYADAERFDREVLRRLEQELKPYRILTYSRPDPQWERYSFMLPSELEKALIHNAQMVYALIHRGDHIDRPRNVYHWLMFKRPDDCSAMKETAEQLGYRIEDARTPPVDRPEFPYALVISRWDNVRLETVNAQVRELLPLADELGGTYDGWGSMMRQSFLRKGYLGIQRMLRSVGLVRRRETNREM</sequence>
<gene>
    <name evidence="3" type="ORF">IDH44_11120</name>
</gene>
<dbReference type="InterPro" id="IPR036701">
    <property type="entry name" value="RraB-like_sf"/>
</dbReference>
<dbReference type="AlphaFoldDB" id="A0A927BS27"/>
<feature type="domain" description="DUF695" evidence="1">
    <location>
        <begin position="4"/>
        <end position="133"/>
    </location>
</feature>
<keyword evidence="4" id="KW-1185">Reference proteome</keyword>
<dbReference type="InterPro" id="IPR009671">
    <property type="entry name" value="RraB_dom"/>
</dbReference>
<organism evidence="3 4">
    <name type="scientific">Paenibacillus sabuli</name>
    <dbReference type="NCBI Taxonomy" id="2772509"/>
    <lineage>
        <taxon>Bacteria</taxon>
        <taxon>Bacillati</taxon>
        <taxon>Bacillota</taxon>
        <taxon>Bacilli</taxon>
        <taxon>Bacillales</taxon>
        <taxon>Paenibacillaceae</taxon>
        <taxon>Paenibacillus</taxon>
    </lineage>
</organism>
<comment type="caution">
    <text evidence="3">The sequence shown here is derived from an EMBL/GenBank/DDBJ whole genome shotgun (WGS) entry which is preliminary data.</text>
</comment>
<evidence type="ECO:0000259" key="1">
    <source>
        <dbReference type="Pfam" id="PF05117"/>
    </source>
</evidence>
<proteinExistence type="predicted"/>
<name>A0A927BS27_9BACL</name>
<feature type="domain" description="Regulator of ribonuclease activity B" evidence="2">
    <location>
        <begin position="144"/>
        <end position="244"/>
    </location>
</feature>
<reference evidence="3" key="1">
    <citation type="submission" date="2020-09" db="EMBL/GenBank/DDBJ databases">
        <title>A novel bacterium of genus Paenibacillus, isolated from South China Sea.</title>
        <authorList>
            <person name="Huang H."/>
            <person name="Mo K."/>
            <person name="Hu Y."/>
        </authorList>
    </citation>
    <scope>NUCLEOTIDE SEQUENCE</scope>
    <source>
        <strain evidence="3">IB182496</strain>
    </source>
</reference>
<dbReference type="Pfam" id="PF05117">
    <property type="entry name" value="DUF695"/>
    <property type="match status" value="1"/>
</dbReference>
<dbReference type="Gene3D" id="3.30.70.970">
    <property type="entry name" value="RraB-like"/>
    <property type="match status" value="1"/>
</dbReference>
<dbReference type="InterPro" id="IPR016097">
    <property type="entry name" value="DUF695"/>
</dbReference>
<evidence type="ECO:0000259" key="2">
    <source>
        <dbReference type="Pfam" id="PF06877"/>
    </source>
</evidence>
<accession>A0A927BS27</accession>
<evidence type="ECO:0000313" key="4">
    <source>
        <dbReference type="Proteomes" id="UP000621560"/>
    </source>
</evidence>
<dbReference type="RefSeq" id="WP_190917603.1">
    <property type="nucleotide sequence ID" value="NZ_JACXIZ010000017.1"/>
</dbReference>